<organism evidence="4 5">
    <name type="scientific">Methylosinus sporium</name>
    <dbReference type="NCBI Taxonomy" id="428"/>
    <lineage>
        <taxon>Bacteria</taxon>
        <taxon>Pseudomonadati</taxon>
        <taxon>Pseudomonadota</taxon>
        <taxon>Alphaproteobacteria</taxon>
        <taxon>Hyphomicrobiales</taxon>
        <taxon>Methylocystaceae</taxon>
        <taxon>Methylosinus</taxon>
    </lineage>
</organism>
<comment type="caution">
    <text evidence="4">The sequence shown here is derived from an EMBL/GenBank/DDBJ whole genome shotgun (WGS) entry which is preliminary data.</text>
</comment>
<sequence>MSSSARFKKEDWLGLGAGLLAEEGPAALTVERLTAAARRTKGSFYHHFADRDAFLRALMERWRVQAIDVASARYAQDTSPKAWRKLLREGPFEIDFRFEREVRRLAASEPIVRAMLHEIDQSRIHGLACVLTQMRPDIDDPHAFAAIQYATVVGLQWLIDDPHDPRIAAICRTGNRLFGIDEPDAE</sequence>
<keyword evidence="5" id="KW-1185">Reference proteome</keyword>
<dbReference type="InterPro" id="IPR009057">
    <property type="entry name" value="Homeodomain-like_sf"/>
</dbReference>
<gene>
    <name evidence="4" type="ORF">C5689_02750</name>
</gene>
<keyword evidence="1 2" id="KW-0238">DNA-binding</keyword>
<evidence type="ECO:0000256" key="1">
    <source>
        <dbReference type="ARBA" id="ARBA00023125"/>
    </source>
</evidence>
<proteinExistence type="predicted"/>
<dbReference type="EMBL" id="PUIV01000002">
    <property type="protein sequence ID" value="PWB95455.1"/>
    <property type="molecule type" value="Genomic_DNA"/>
</dbReference>
<evidence type="ECO:0000259" key="3">
    <source>
        <dbReference type="PROSITE" id="PS50977"/>
    </source>
</evidence>
<evidence type="ECO:0000313" key="4">
    <source>
        <dbReference type="EMBL" id="PWB95455.1"/>
    </source>
</evidence>
<feature type="DNA-binding region" description="H-T-H motif" evidence="2">
    <location>
        <begin position="29"/>
        <end position="48"/>
    </location>
</feature>
<dbReference type="RefSeq" id="WP_108915743.1">
    <property type="nucleotide sequence ID" value="NZ_BGJY01000001.1"/>
</dbReference>
<dbReference type="InterPro" id="IPR001647">
    <property type="entry name" value="HTH_TetR"/>
</dbReference>
<dbReference type="SUPFAM" id="SSF46689">
    <property type="entry name" value="Homeodomain-like"/>
    <property type="match status" value="1"/>
</dbReference>
<dbReference type="Gene3D" id="1.10.357.10">
    <property type="entry name" value="Tetracycline Repressor, domain 2"/>
    <property type="match status" value="1"/>
</dbReference>
<reference evidence="4 5" key="1">
    <citation type="journal article" date="2018" name="Appl. Microbiol. Biotechnol.">
        <title>Co-cultivation of the strictly anaerobic methanogen Methanosarcina barkeri with aerobic methanotrophs in an oxygen-limited membrane bioreactor.</title>
        <authorList>
            <person name="In 't Zandt M.H."/>
            <person name="van den Bosch T.J.M."/>
            <person name="Rijkers R."/>
            <person name="van Kessel M.A.H.J."/>
            <person name="Jetten M.S.M."/>
            <person name="Welte C.U."/>
        </authorList>
    </citation>
    <scope>NUCLEOTIDE SEQUENCE [LARGE SCALE GENOMIC DNA]</scope>
    <source>
        <strain evidence="4 5">DSM 17706</strain>
    </source>
</reference>
<evidence type="ECO:0000256" key="2">
    <source>
        <dbReference type="PROSITE-ProRule" id="PRU00335"/>
    </source>
</evidence>
<evidence type="ECO:0000313" key="5">
    <source>
        <dbReference type="Proteomes" id="UP000245137"/>
    </source>
</evidence>
<dbReference type="OrthoDB" id="3218408at2"/>
<accession>A0A2U1SV05</accession>
<protein>
    <recommendedName>
        <fullName evidence="3">HTH tetR-type domain-containing protein</fullName>
    </recommendedName>
</protein>
<dbReference type="PROSITE" id="PS50977">
    <property type="entry name" value="HTH_TETR_2"/>
    <property type="match status" value="1"/>
</dbReference>
<dbReference type="Pfam" id="PF00440">
    <property type="entry name" value="TetR_N"/>
    <property type="match status" value="1"/>
</dbReference>
<feature type="domain" description="HTH tetR-type" evidence="3">
    <location>
        <begin position="6"/>
        <end position="66"/>
    </location>
</feature>
<dbReference type="Proteomes" id="UP000245137">
    <property type="component" value="Unassembled WGS sequence"/>
</dbReference>
<dbReference type="AlphaFoldDB" id="A0A2U1SV05"/>
<name>A0A2U1SV05_METSR</name>
<dbReference type="GO" id="GO:0003677">
    <property type="term" value="F:DNA binding"/>
    <property type="evidence" value="ECO:0007669"/>
    <property type="project" value="UniProtKB-UniRule"/>
</dbReference>